<evidence type="ECO:0000313" key="2">
    <source>
        <dbReference type="Proteomes" id="UP000204221"/>
    </source>
</evidence>
<dbReference type="KEGG" id="ahg:AHOG_17095"/>
<proteinExistence type="predicted"/>
<sequence length="192" mass="20443">MRPAWVGADGLTPRGHAGRWVPAVIAVLCAGIGALALAVTPSAFPTMVSWQVGLVALHALCLAGSAALWVALCLRLRWIVERGRGTSLVLALPFVSMFGVAIYVLGGDAVWEAGYQRGIETWAVSLHIASVVAALVTYALFFVYIMRADRLFNSGIAVPGEEVAEAMRSHDPARAHDLYARTGYRIGILQGS</sequence>
<gene>
    <name evidence="1" type="ORF">AHOG_17095</name>
</gene>
<accession>A0A221W596</accession>
<dbReference type="EMBL" id="CP022521">
    <property type="protein sequence ID" value="ASO21045.1"/>
    <property type="molecule type" value="Genomic_DNA"/>
</dbReference>
<protein>
    <submittedName>
        <fullName evidence="1">Uncharacterized protein</fullName>
    </submittedName>
</protein>
<name>A0A221W596_9PSEU</name>
<organism evidence="1 2">
    <name type="scientific">Actinoalloteichus hoggarensis</name>
    <dbReference type="NCBI Taxonomy" id="1470176"/>
    <lineage>
        <taxon>Bacteria</taxon>
        <taxon>Bacillati</taxon>
        <taxon>Actinomycetota</taxon>
        <taxon>Actinomycetes</taxon>
        <taxon>Pseudonocardiales</taxon>
        <taxon>Pseudonocardiaceae</taxon>
        <taxon>Actinoalloteichus</taxon>
    </lineage>
</organism>
<dbReference type="RefSeq" id="WP_093942283.1">
    <property type="nucleotide sequence ID" value="NZ_CP022521.1"/>
</dbReference>
<dbReference type="AlphaFoldDB" id="A0A221W596"/>
<evidence type="ECO:0000313" key="1">
    <source>
        <dbReference type="EMBL" id="ASO21045.1"/>
    </source>
</evidence>
<reference evidence="1 2" key="1">
    <citation type="submission" date="2017-07" db="EMBL/GenBank/DDBJ databases">
        <title>Complete genome sequence of Actinoalloteichus hoggarensis DSM 45943, type strain of Actinoalloteichus hoggarensis.</title>
        <authorList>
            <person name="Ruckert C."/>
            <person name="Nouioui I."/>
            <person name="Willmese J."/>
            <person name="van Wezel G."/>
            <person name="Klenk H.-P."/>
            <person name="Kalinowski J."/>
            <person name="Zotchev S.B."/>
        </authorList>
    </citation>
    <scope>NUCLEOTIDE SEQUENCE [LARGE SCALE GENOMIC DNA]</scope>
    <source>
        <strain evidence="1 2">DSM 45943</strain>
    </source>
</reference>
<dbReference type="Proteomes" id="UP000204221">
    <property type="component" value="Chromosome"/>
</dbReference>
<keyword evidence="2" id="KW-1185">Reference proteome</keyword>